<name>A0A0D0QEI3_9RHOB</name>
<dbReference type="SUPFAM" id="SSF55874">
    <property type="entry name" value="ATPase domain of HSP90 chaperone/DNA topoisomerase II/histidine kinase"/>
    <property type="match status" value="1"/>
</dbReference>
<comment type="caution">
    <text evidence="7">The sequence shown here is derived from an EMBL/GenBank/DDBJ whole genome shotgun (WGS) entry which is preliminary data.</text>
</comment>
<reference evidence="7 8" key="1">
    <citation type="submission" date="2013-01" db="EMBL/GenBank/DDBJ databases">
        <authorList>
            <person name="Fiebig A."/>
            <person name="Goeker M."/>
            <person name="Klenk H.-P.P."/>
        </authorList>
    </citation>
    <scope>NUCLEOTIDE SEQUENCE [LARGE SCALE GENOMIC DNA]</scope>
    <source>
        <strain evidence="7 8">DSM 24838</strain>
    </source>
</reference>
<evidence type="ECO:0000256" key="5">
    <source>
        <dbReference type="ARBA" id="ARBA00023012"/>
    </source>
</evidence>
<dbReference type="InterPro" id="IPR005467">
    <property type="entry name" value="His_kinase_dom"/>
</dbReference>
<feature type="domain" description="Histidine kinase" evidence="6">
    <location>
        <begin position="96"/>
        <end position="296"/>
    </location>
</feature>
<dbReference type="AlphaFoldDB" id="A0A0D0QEI3"/>
<keyword evidence="4 7" id="KW-0418">Kinase</keyword>
<dbReference type="Proteomes" id="UP000035100">
    <property type="component" value="Unassembled WGS sequence"/>
</dbReference>
<dbReference type="Pfam" id="PF02518">
    <property type="entry name" value="HATPase_c"/>
    <property type="match status" value="1"/>
</dbReference>
<evidence type="ECO:0000313" key="7">
    <source>
        <dbReference type="EMBL" id="KIQ70737.1"/>
    </source>
</evidence>
<keyword evidence="5" id="KW-0902">Two-component regulatory system</keyword>
<gene>
    <name evidence="7" type="ORF">Wenmar_00619</name>
</gene>
<organism evidence="7 8">
    <name type="scientific">Wenxinia marina DSM 24838</name>
    <dbReference type="NCBI Taxonomy" id="1123501"/>
    <lineage>
        <taxon>Bacteria</taxon>
        <taxon>Pseudomonadati</taxon>
        <taxon>Pseudomonadota</taxon>
        <taxon>Alphaproteobacteria</taxon>
        <taxon>Rhodobacterales</taxon>
        <taxon>Roseobacteraceae</taxon>
        <taxon>Wenxinia</taxon>
    </lineage>
</organism>
<evidence type="ECO:0000256" key="3">
    <source>
        <dbReference type="ARBA" id="ARBA00022679"/>
    </source>
</evidence>
<dbReference type="OrthoDB" id="7904633at2"/>
<evidence type="ECO:0000259" key="6">
    <source>
        <dbReference type="PROSITE" id="PS50109"/>
    </source>
</evidence>
<evidence type="ECO:0000313" key="8">
    <source>
        <dbReference type="Proteomes" id="UP000035100"/>
    </source>
</evidence>
<sequence>MTREEALAQLGASSAHLRGQAARALGTLGRSGDLTRLRKALKAETVSHVNYALQDTIRRLAHQQQPDLLTVDDADVIPGEVRQQIYGQAVEWITGFLLHEIASSIGLVRLAGRRELGEFWDDSETKRHLESVNRVFEAIETLKNAAAVPRPEQFDLAALIDELISTYPPKTTEWISTIGARPCLIRGDPSLIRMVLVNGLRNAVEAQETAGRAPQPHDVTVSWGETDVDYWVSVLDHGAGINGPVETAFEIGNSTKKNHTGFGLAIARQAVETMIGSLVLEPAKDGGALYTARWRK</sequence>
<keyword evidence="8" id="KW-1185">Reference proteome</keyword>
<dbReference type="EC" id="2.7.13.3" evidence="2"/>
<dbReference type="EMBL" id="AONG01000004">
    <property type="protein sequence ID" value="KIQ70737.1"/>
    <property type="molecule type" value="Genomic_DNA"/>
</dbReference>
<dbReference type="eggNOG" id="COG5000">
    <property type="taxonomic scope" value="Bacteria"/>
</dbReference>
<keyword evidence="3" id="KW-0808">Transferase</keyword>
<dbReference type="InterPro" id="IPR003594">
    <property type="entry name" value="HATPase_dom"/>
</dbReference>
<dbReference type="GO" id="GO:0000160">
    <property type="term" value="P:phosphorelay signal transduction system"/>
    <property type="evidence" value="ECO:0007669"/>
    <property type="project" value="UniProtKB-KW"/>
</dbReference>
<dbReference type="GO" id="GO:0004673">
    <property type="term" value="F:protein histidine kinase activity"/>
    <property type="evidence" value="ECO:0007669"/>
    <property type="project" value="UniProtKB-EC"/>
</dbReference>
<dbReference type="PATRIC" id="fig|1123501.6.peg.685"/>
<dbReference type="PANTHER" id="PTHR43711:SF1">
    <property type="entry name" value="HISTIDINE KINASE 1"/>
    <property type="match status" value="1"/>
</dbReference>
<dbReference type="SMART" id="SM00387">
    <property type="entry name" value="HATPase_c"/>
    <property type="match status" value="1"/>
</dbReference>
<dbReference type="PROSITE" id="PS50109">
    <property type="entry name" value="HIS_KIN"/>
    <property type="match status" value="1"/>
</dbReference>
<evidence type="ECO:0000256" key="4">
    <source>
        <dbReference type="ARBA" id="ARBA00022777"/>
    </source>
</evidence>
<protein>
    <recommendedName>
        <fullName evidence="2">histidine kinase</fullName>
        <ecNumber evidence="2">2.7.13.3</ecNumber>
    </recommendedName>
</protein>
<dbReference type="PANTHER" id="PTHR43711">
    <property type="entry name" value="TWO-COMPONENT HISTIDINE KINASE"/>
    <property type="match status" value="1"/>
</dbReference>
<evidence type="ECO:0000256" key="1">
    <source>
        <dbReference type="ARBA" id="ARBA00000085"/>
    </source>
</evidence>
<dbReference type="STRING" id="1123501.Wenmar_00619"/>
<dbReference type="Gene3D" id="3.30.565.10">
    <property type="entry name" value="Histidine kinase-like ATPase, C-terminal domain"/>
    <property type="match status" value="1"/>
</dbReference>
<accession>A0A0D0QEI3</accession>
<dbReference type="InterPro" id="IPR050736">
    <property type="entry name" value="Sensor_HK_Regulatory"/>
</dbReference>
<dbReference type="InterPro" id="IPR036890">
    <property type="entry name" value="HATPase_C_sf"/>
</dbReference>
<evidence type="ECO:0000256" key="2">
    <source>
        <dbReference type="ARBA" id="ARBA00012438"/>
    </source>
</evidence>
<dbReference type="RefSeq" id="WP_018303297.1">
    <property type="nucleotide sequence ID" value="NZ_KB902293.1"/>
</dbReference>
<comment type="catalytic activity">
    <reaction evidence="1">
        <text>ATP + protein L-histidine = ADP + protein N-phospho-L-histidine.</text>
        <dbReference type="EC" id="2.7.13.3"/>
    </reaction>
</comment>
<proteinExistence type="predicted"/>